<dbReference type="AlphaFoldDB" id="A0A9Q0G1K0"/>
<keyword evidence="1" id="KW-0812">Transmembrane</keyword>
<feature type="transmembrane region" description="Helical" evidence="1">
    <location>
        <begin position="34"/>
        <end position="59"/>
    </location>
</feature>
<keyword evidence="1" id="KW-0472">Membrane</keyword>
<reference evidence="2" key="2">
    <citation type="journal article" date="2023" name="Plants (Basel)">
        <title>Annotation of the Turnera subulata (Passifloraceae) Draft Genome Reveals the S-Locus Evolved after the Divergence of Turneroideae from Passifloroideae in a Stepwise Manner.</title>
        <authorList>
            <person name="Henning P.M."/>
            <person name="Roalson E.H."/>
            <person name="Mir W."/>
            <person name="McCubbin A.G."/>
            <person name="Shore J.S."/>
        </authorList>
    </citation>
    <scope>NUCLEOTIDE SEQUENCE</scope>
    <source>
        <strain evidence="2">F60SS</strain>
    </source>
</reference>
<dbReference type="EMBL" id="JAKUCV010002748">
    <property type="protein sequence ID" value="KAJ4841557.1"/>
    <property type="molecule type" value="Genomic_DNA"/>
</dbReference>
<comment type="caution">
    <text evidence="2">The sequence shown here is derived from an EMBL/GenBank/DDBJ whole genome shotgun (WGS) entry which is preliminary data.</text>
</comment>
<keyword evidence="3" id="KW-1185">Reference proteome</keyword>
<feature type="transmembrane region" description="Helical" evidence="1">
    <location>
        <begin position="66"/>
        <end position="88"/>
    </location>
</feature>
<evidence type="ECO:0000256" key="1">
    <source>
        <dbReference type="SAM" id="Phobius"/>
    </source>
</evidence>
<keyword evidence="1" id="KW-1133">Transmembrane helix</keyword>
<protein>
    <submittedName>
        <fullName evidence="2">Uncharacterized protein</fullName>
    </submittedName>
</protein>
<gene>
    <name evidence="2" type="ORF">Tsubulata_043294</name>
</gene>
<organism evidence="2 3">
    <name type="scientific">Turnera subulata</name>
    <dbReference type="NCBI Taxonomy" id="218843"/>
    <lineage>
        <taxon>Eukaryota</taxon>
        <taxon>Viridiplantae</taxon>
        <taxon>Streptophyta</taxon>
        <taxon>Embryophyta</taxon>
        <taxon>Tracheophyta</taxon>
        <taxon>Spermatophyta</taxon>
        <taxon>Magnoliopsida</taxon>
        <taxon>eudicotyledons</taxon>
        <taxon>Gunneridae</taxon>
        <taxon>Pentapetalae</taxon>
        <taxon>rosids</taxon>
        <taxon>fabids</taxon>
        <taxon>Malpighiales</taxon>
        <taxon>Passifloraceae</taxon>
        <taxon>Turnera</taxon>
    </lineage>
</organism>
<dbReference type="Proteomes" id="UP001141552">
    <property type="component" value="Unassembled WGS sequence"/>
</dbReference>
<sequence length="94" mass="10690">ASARVVPCRVTTAPPSPFFRRLCRLVADGDESLFFPFFFFLLFIPFDFILVDCLVNYMVDCLIDCLVDCVGFVVVLVVCVWVSMVAGFRRVYFG</sequence>
<feature type="non-terminal residue" evidence="2">
    <location>
        <position position="1"/>
    </location>
</feature>
<accession>A0A9Q0G1K0</accession>
<proteinExistence type="predicted"/>
<name>A0A9Q0G1K0_9ROSI</name>
<evidence type="ECO:0000313" key="3">
    <source>
        <dbReference type="Proteomes" id="UP001141552"/>
    </source>
</evidence>
<evidence type="ECO:0000313" key="2">
    <source>
        <dbReference type="EMBL" id="KAJ4841557.1"/>
    </source>
</evidence>
<reference evidence="2" key="1">
    <citation type="submission" date="2022-02" db="EMBL/GenBank/DDBJ databases">
        <authorList>
            <person name="Henning P.M."/>
            <person name="McCubbin A.G."/>
            <person name="Shore J.S."/>
        </authorList>
    </citation>
    <scope>NUCLEOTIDE SEQUENCE</scope>
    <source>
        <strain evidence="2">F60SS</strain>
        <tissue evidence="2">Leaves</tissue>
    </source>
</reference>